<evidence type="ECO:0000259" key="1">
    <source>
        <dbReference type="Pfam" id="PF14529"/>
    </source>
</evidence>
<dbReference type="SUPFAM" id="SSF57756">
    <property type="entry name" value="Retrovirus zinc finger-like domains"/>
    <property type="match status" value="1"/>
</dbReference>
<feature type="domain" description="Endonuclease/exonuclease/phosphatase" evidence="1">
    <location>
        <begin position="115"/>
        <end position="166"/>
    </location>
</feature>
<dbReference type="InterPro" id="IPR036691">
    <property type="entry name" value="Endo/exonu/phosph_ase_sf"/>
</dbReference>
<reference evidence="2 3" key="1">
    <citation type="submission" date="2015-04" db="EMBL/GenBank/DDBJ databases">
        <title>Lasius niger genome sequencing.</title>
        <authorList>
            <person name="Konorov E.A."/>
            <person name="Nikitin M.A."/>
            <person name="Kirill M.V."/>
            <person name="Chang P."/>
        </authorList>
    </citation>
    <scope>NUCLEOTIDE SEQUENCE [LARGE SCALE GENOMIC DNA]</scope>
    <source>
        <tissue evidence="2">Whole</tissue>
    </source>
</reference>
<dbReference type="GO" id="GO:0003676">
    <property type="term" value="F:nucleic acid binding"/>
    <property type="evidence" value="ECO:0007669"/>
    <property type="project" value="InterPro"/>
</dbReference>
<sequence>MANGLHTVWVQCPLNAAIKIANYGRVRIGWTSARLDLLGPRPTQCFKCWRFGHLKHARRSKEDFSKLCFRCGDGEHTASANGKAAIFCDLNLIRIKCRLAKQGRRYVAVYCGPYLMVSVYVSPSLDLRDFNTTLDKLSDVFSRVDKLIIGGDFNAKFCLWGSQLTDGNPYLTTCSQGSSIVDVTWISLDLLPIVKNWRVEEGKESLSDYLYISFILSTTRTRPPVKRLLDRRWNLKKFDKDFFLAVLAWNAYEPNVEDPLDVKQMATWLDQTMEVAYDAAAFFSMGNPA</sequence>
<keyword evidence="3" id="KW-1185">Reference proteome</keyword>
<evidence type="ECO:0000313" key="2">
    <source>
        <dbReference type="EMBL" id="KMQ91114.1"/>
    </source>
</evidence>
<dbReference type="InterPro" id="IPR005135">
    <property type="entry name" value="Endo/exonuclease/phosphatase"/>
</dbReference>
<dbReference type="OrthoDB" id="7554769at2759"/>
<dbReference type="SUPFAM" id="SSF56219">
    <property type="entry name" value="DNase I-like"/>
    <property type="match status" value="1"/>
</dbReference>
<gene>
    <name evidence="2" type="ORF">RF55_9063</name>
</gene>
<accession>A0A0J7KLK3</accession>
<proteinExistence type="predicted"/>
<dbReference type="GO" id="GO:0008270">
    <property type="term" value="F:zinc ion binding"/>
    <property type="evidence" value="ECO:0007669"/>
    <property type="project" value="InterPro"/>
</dbReference>
<organism evidence="2 3">
    <name type="scientific">Lasius niger</name>
    <name type="common">Black garden ant</name>
    <dbReference type="NCBI Taxonomy" id="67767"/>
    <lineage>
        <taxon>Eukaryota</taxon>
        <taxon>Metazoa</taxon>
        <taxon>Ecdysozoa</taxon>
        <taxon>Arthropoda</taxon>
        <taxon>Hexapoda</taxon>
        <taxon>Insecta</taxon>
        <taxon>Pterygota</taxon>
        <taxon>Neoptera</taxon>
        <taxon>Endopterygota</taxon>
        <taxon>Hymenoptera</taxon>
        <taxon>Apocrita</taxon>
        <taxon>Aculeata</taxon>
        <taxon>Formicoidea</taxon>
        <taxon>Formicidae</taxon>
        <taxon>Formicinae</taxon>
        <taxon>Lasius</taxon>
        <taxon>Lasius</taxon>
    </lineage>
</organism>
<dbReference type="Pfam" id="PF14529">
    <property type="entry name" value="Exo_endo_phos_2"/>
    <property type="match status" value="1"/>
</dbReference>
<dbReference type="AlphaFoldDB" id="A0A0J7KLK3"/>
<dbReference type="GO" id="GO:0003824">
    <property type="term" value="F:catalytic activity"/>
    <property type="evidence" value="ECO:0007669"/>
    <property type="project" value="InterPro"/>
</dbReference>
<protein>
    <submittedName>
        <fullName evidence="2">Gag-pol polyprotein</fullName>
    </submittedName>
</protein>
<name>A0A0J7KLK3_LASNI</name>
<dbReference type="EMBL" id="LBMM01005898">
    <property type="protein sequence ID" value="KMQ91114.1"/>
    <property type="molecule type" value="Genomic_DNA"/>
</dbReference>
<dbReference type="Proteomes" id="UP000036403">
    <property type="component" value="Unassembled WGS sequence"/>
</dbReference>
<dbReference type="InterPro" id="IPR036875">
    <property type="entry name" value="Znf_CCHC_sf"/>
</dbReference>
<evidence type="ECO:0000313" key="3">
    <source>
        <dbReference type="Proteomes" id="UP000036403"/>
    </source>
</evidence>
<dbReference type="Gene3D" id="3.60.10.10">
    <property type="entry name" value="Endonuclease/exonuclease/phosphatase"/>
    <property type="match status" value="1"/>
</dbReference>
<comment type="caution">
    <text evidence="2">The sequence shown here is derived from an EMBL/GenBank/DDBJ whole genome shotgun (WGS) entry which is preliminary data.</text>
</comment>
<dbReference type="PaxDb" id="67767-A0A0J7KLK3"/>